<dbReference type="Gene3D" id="3.30.70.100">
    <property type="match status" value="1"/>
</dbReference>
<sequence>MFVEQRIYTLVPGGTAEYLRLYAEFGRAPQERILGRMLGCYTTEIGPLNQLIYLWPFESLAQRAERRAALMADEAFKVFRGKVRHLLVQQQNQIFKQEIGYAPHEDQ</sequence>
<dbReference type="AlphaFoldDB" id="A0AAE3I4Q2"/>
<dbReference type="InterPro" id="IPR012577">
    <property type="entry name" value="NIPSNAP"/>
</dbReference>
<dbReference type="PANTHER" id="PTHR21017:SF17">
    <property type="entry name" value="PROTEIN NIPSNAP"/>
    <property type="match status" value="1"/>
</dbReference>
<dbReference type="InterPro" id="IPR051557">
    <property type="entry name" value="NipSnap_domain"/>
</dbReference>
<dbReference type="EMBL" id="JAOCQJ010000004">
    <property type="protein sequence ID" value="MCT7317350.1"/>
    <property type="molecule type" value="Genomic_DNA"/>
</dbReference>
<accession>A0AAE3I4Q2</accession>
<gene>
    <name evidence="3" type="ORF">N5I87_15175</name>
</gene>
<protein>
    <submittedName>
        <fullName evidence="3">NIPSNAP family protein</fullName>
    </submittedName>
</protein>
<feature type="domain" description="NIPSNAP" evidence="2">
    <location>
        <begin position="4"/>
        <end position="95"/>
    </location>
</feature>
<evidence type="ECO:0000313" key="3">
    <source>
        <dbReference type="EMBL" id="MCT7317350.1"/>
    </source>
</evidence>
<name>A0AAE3I4Q2_9RALS</name>
<dbReference type="RefSeq" id="WP_260800082.1">
    <property type="nucleotide sequence ID" value="NZ_JAOCQJ010000004.1"/>
</dbReference>
<dbReference type="Proteomes" id="UP001164374">
    <property type="component" value="Unassembled WGS sequence"/>
</dbReference>
<reference evidence="3" key="1">
    <citation type="journal article" date="2023" name="Front. Microbiol.">
        <title>Ralstonia chuxiongensis sp. nov., Ralstonia mojiangensis sp. nov., and Ralstonia soli sp. nov., isolated from tobacco fields, are three novel species in the family Burkholderiaceae.</title>
        <authorList>
            <person name="Lu C.H."/>
            <person name="Zhang Y.Y."/>
            <person name="Jiang N."/>
            <person name="Chen W."/>
            <person name="Shao X."/>
            <person name="Zhao Z.M."/>
            <person name="Lu W.L."/>
            <person name="Hu X."/>
            <person name="Xi Y.X."/>
            <person name="Zou S.Y."/>
            <person name="Wei Q.J."/>
            <person name="Lin Z.L."/>
            <person name="Gong L."/>
            <person name="Gai X.T."/>
            <person name="Zhang L.Q."/>
            <person name="Li J.Y."/>
            <person name="Jin Y."/>
            <person name="Xia Z.Y."/>
        </authorList>
    </citation>
    <scope>NUCLEOTIDE SEQUENCE</scope>
    <source>
        <strain evidence="3">22TCCZM01-4</strain>
    </source>
</reference>
<dbReference type="InterPro" id="IPR011008">
    <property type="entry name" value="Dimeric_a/b-barrel"/>
</dbReference>
<dbReference type="Pfam" id="PF07978">
    <property type="entry name" value="NIPSNAP"/>
    <property type="match status" value="1"/>
</dbReference>
<dbReference type="SUPFAM" id="SSF54909">
    <property type="entry name" value="Dimeric alpha+beta barrel"/>
    <property type="match status" value="1"/>
</dbReference>
<evidence type="ECO:0000256" key="1">
    <source>
        <dbReference type="ARBA" id="ARBA00005291"/>
    </source>
</evidence>
<evidence type="ECO:0000313" key="4">
    <source>
        <dbReference type="Proteomes" id="UP001164374"/>
    </source>
</evidence>
<dbReference type="PANTHER" id="PTHR21017">
    <property type="entry name" value="NIPSNAP-RELATED"/>
    <property type="match status" value="1"/>
</dbReference>
<organism evidence="3 4">
    <name type="scientific">Ralstonia mojiangensis</name>
    <dbReference type="NCBI Taxonomy" id="2953895"/>
    <lineage>
        <taxon>Bacteria</taxon>
        <taxon>Pseudomonadati</taxon>
        <taxon>Pseudomonadota</taxon>
        <taxon>Betaproteobacteria</taxon>
        <taxon>Burkholderiales</taxon>
        <taxon>Burkholderiaceae</taxon>
        <taxon>Ralstonia</taxon>
    </lineage>
</organism>
<comment type="caution">
    <text evidence="3">The sequence shown here is derived from an EMBL/GenBank/DDBJ whole genome shotgun (WGS) entry which is preliminary data.</text>
</comment>
<reference evidence="3" key="2">
    <citation type="submission" date="2023-02" db="EMBL/GenBank/DDBJ databases">
        <authorList>
            <person name="Lu C.-H."/>
        </authorList>
    </citation>
    <scope>NUCLEOTIDE SEQUENCE</scope>
    <source>
        <strain evidence="3">22TCCZM01-4</strain>
    </source>
</reference>
<proteinExistence type="inferred from homology"/>
<comment type="similarity">
    <text evidence="1">Belongs to the NipSnap family.</text>
</comment>
<evidence type="ECO:0000259" key="2">
    <source>
        <dbReference type="Pfam" id="PF07978"/>
    </source>
</evidence>